<keyword evidence="1 6" id="KW-0489">Methyltransferase</keyword>
<gene>
    <name evidence="8" type="ORF">SAMN02910293_00213</name>
</gene>
<dbReference type="PROSITE" id="PS50970">
    <property type="entry name" value="HCY"/>
    <property type="match status" value="1"/>
</dbReference>
<dbReference type="GO" id="GO:0008270">
    <property type="term" value="F:zinc ion binding"/>
    <property type="evidence" value="ECO:0007669"/>
    <property type="project" value="InterPro"/>
</dbReference>
<dbReference type="EMBL" id="FMXP01000003">
    <property type="protein sequence ID" value="SDB04407.1"/>
    <property type="molecule type" value="Genomic_DNA"/>
</dbReference>
<evidence type="ECO:0000256" key="5">
    <source>
        <dbReference type="ARBA" id="ARBA00076752"/>
    </source>
</evidence>
<evidence type="ECO:0000256" key="6">
    <source>
        <dbReference type="PROSITE-ProRule" id="PRU00333"/>
    </source>
</evidence>
<feature type="binding site" evidence="6">
    <location>
        <position position="300"/>
    </location>
    <ligand>
        <name>Zn(2+)</name>
        <dbReference type="ChEBI" id="CHEBI:29105"/>
    </ligand>
</feature>
<dbReference type="eggNOG" id="COG2040">
    <property type="taxonomic scope" value="Bacteria"/>
</dbReference>
<evidence type="ECO:0000259" key="7">
    <source>
        <dbReference type="PROSITE" id="PS50970"/>
    </source>
</evidence>
<organism evidence="8 9">
    <name type="scientific">Streptococcus henryi</name>
    <dbReference type="NCBI Taxonomy" id="439219"/>
    <lineage>
        <taxon>Bacteria</taxon>
        <taxon>Bacillati</taxon>
        <taxon>Bacillota</taxon>
        <taxon>Bacilli</taxon>
        <taxon>Lactobacillales</taxon>
        <taxon>Streptococcaceae</taxon>
        <taxon>Streptococcus</taxon>
    </lineage>
</organism>
<dbReference type="Proteomes" id="UP000182508">
    <property type="component" value="Unassembled WGS sequence"/>
</dbReference>
<dbReference type="RefSeq" id="WP_074484991.1">
    <property type="nucleotide sequence ID" value="NZ_FMXP01000003.1"/>
</dbReference>
<proteinExistence type="predicted"/>
<dbReference type="SUPFAM" id="SSF82282">
    <property type="entry name" value="Homocysteine S-methyltransferase"/>
    <property type="match status" value="1"/>
</dbReference>
<protein>
    <recommendedName>
        <fullName evidence="5">S-methylmethionine:homocysteine methyltransferase</fullName>
    </recommendedName>
</protein>
<dbReference type="NCBIfam" id="NF007020">
    <property type="entry name" value="PRK09485.1"/>
    <property type="match status" value="1"/>
</dbReference>
<evidence type="ECO:0000256" key="3">
    <source>
        <dbReference type="ARBA" id="ARBA00022723"/>
    </source>
</evidence>
<dbReference type="InterPro" id="IPR003726">
    <property type="entry name" value="HCY_dom"/>
</dbReference>
<accession>A0A1G6A7H1</accession>
<evidence type="ECO:0000256" key="4">
    <source>
        <dbReference type="ARBA" id="ARBA00022833"/>
    </source>
</evidence>
<dbReference type="GO" id="GO:0009086">
    <property type="term" value="P:methionine biosynthetic process"/>
    <property type="evidence" value="ECO:0007669"/>
    <property type="project" value="InterPro"/>
</dbReference>
<evidence type="ECO:0000256" key="1">
    <source>
        <dbReference type="ARBA" id="ARBA00022603"/>
    </source>
</evidence>
<feature type="binding site" evidence="6">
    <location>
        <position position="233"/>
    </location>
    <ligand>
        <name>Zn(2+)</name>
        <dbReference type="ChEBI" id="CHEBI:29105"/>
    </ligand>
</feature>
<sequence length="316" mass="34703">MGKFKELLASQNQLILHGALGTELESRGYDVSGNLWSAKYLIENPQAIKDIHKDYLLAGSDILTTSSYQATIPGLAQVGIDENEAERLIKLTVQLAIEARDEVWETLTDDEKNARPYPLISGDVGPYAAFLADGSEYTGDYKGISKKELRDFHRPRIQWLLEAGAEMLALETIPNAVETQALLELLEEEFPAVEAYISFTSQDGSTISDGTAVEEVAKWVDGSRQVLAIGINCSKPQFIASFLEKITEGTDKPLVTYPNSGEVYDGATQTWTSSPDHSHTLLENTKEWQKQGAKVVGGCCRTRPADIATLAKAFRS</sequence>
<dbReference type="FunFam" id="3.20.20.330:FF:000002">
    <property type="entry name" value="Homocysteine S-methyltransferase"/>
    <property type="match status" value="1"/>
</dbReference>
<evidence type="ECO:0000313" key="8">
    <source>
        <dbReference type="EMBL" id="SDB04407.1"/>
    </source>
</evidence>
<dbReference type="AlphaFoldDB" id="A0A1G6A7H1"/>
<keyword evidence="2 6" id="KW-0808">Transferase</keyword>
<dbReference type="Gene3D" id="3.20.20.330">
    <property type="entry name" value="Homocysteine-binding-like domain"/>
    <property type="match status" value="1"/>
</dbReference>
<dbReference type="InterPro" id="IPR051486">
    <property type="entry name" value="Hcy_S-methyltransferase"/>
</dbReference>
<keyword evidence="4 6" id="KW-0862">Zinc</keyword>
<dbReference type="GO" id="GO:0032259">
    <property type="term" value="P:methylation"/>
    <property type="evidence" value="ECO:0007669"/>
    <property type="project" value="UniProtKB-KW"/>
</dbReference>
<comment type="cofactor">
    <cofactor evidence="6">
        <name>Zn(2+)</name>
        <dbReference type="ChEBI" id="CHEBI:29105"/>
    </cofactor>
</comment>
<dbReference type="GO" id="GO:0008898">
    <property type="term" value="F:S-adenosylmethionine-homocysteine S-methyltransferase activity"/>
    <property type="evidence" value="ECO:0007669"/>
    <property type="project" value="TreeGrafter"/>
</dbReference>
<keyword evidence="3 6" id="KW-0479">Metal-binding</keyword>
<dbReference type="Pfam" id="PF02574">
    <property type="entry name" value="S-methyl_trans"/>
    <property type="match status" value="1"/>
</dbReference>
<name>A0A1G6A7H1_9STRE</name>
<dbReference type="PANTHER" id="PTHR46015">
    <property type="entry name" value="ZGC:172121"/>
    <property type="match status" value="1"/>
</dbReference>
<keyword evidence="9" id="KW-1185">Reference proteome</keyword>
<dbReference type="InterPro" id="IPR036589">
    <property type="entry name" value="HCY_dom_sf"/>
</dbReference>
<evidence type="ECO:0000256" key="2">
    <source>
        <dbReference type="ARBA" id="ARBA00022679"/>
    </source>
</evidence>
<feature type="binding site" evidence="6">
    <location>
        <position position="299"/>
    </location>
    <ligand>
        <name>Zn(2+)</name>
        <dbReference type="ChEBI" id="CHEBI:29105"/>
    </ligand>
</feature>
<evidence type="ECO:0000313" key="9">
    <source>
        <dbReference type="Proteomes" id="UP000182508"/>
    </source>
</evidence>
<dbReference type="GO" id="GO:0033528">
    <property type="term" value="P:S-methylmethionine cycle"/>
    <property type="evidence" value="ECO:0007669"/>
    <property type="project" value="TreeGrafter"/>
</dbReference>
<feature type="domain" description="Hcy-binding" evidence="7">
    <location>
        <begin position="2"/>
        <end position="314"/>
    </location>
</feature>
<dbReference type="PANTHER" id="PTHR46015:SF1">
    <property type="entry name" value="HOMOCYSTEINE S-METHYLTRANSFERASE-LIKE ISOFORM 1"/>
    <property type="match status" value="1"/>
</dbReference>
<reference evidence="8 9" key="1">
    <citation type="submission" date="2016-10" db="EMBL/GenBank/DDBJ databases">
        <authorList>
            <person name="de Groot N.N."/>
        </authorList>
    </citation>
    <scope>NUCLEOTIDE SEQUENCE [LARGE SCALE GENOMIC DNA]</scope>
    <source>
        <strain evidence="8 9">A-4</strain>
    </source>
</reference>
<dbReference type="STRING" id="439219.SAMN02910293_00213"/>